<dbReference type="EMBL" id="FNHZ01000010">
    <property type="protein sequence ID" value="SDN28470.1"/>
    <property type="molecule type" value="Genomic_DNA"/>
</dbReference>
<evidence type="ECO:0000256" key="5">
    <source>
        <dbReference type="ARBA" id="ARBA00023136"/>
    </source>
</evidence>
<feature type="transmembrane region" description="Helical" evidence="6">
    <location>
        <begin position="98"/>
        <end position="114"/>
    </location>
</feature>
<gene>
    <name evidence="8" type="ORF">SAMN05216544_2331</name>
</gene>
<feature type="transmembrane region" description="Helical" evidence="6">
    <location>
        <begin position="7"/>
        <end position="25"/>
    </location>
</feature>
<evidence type="ECO:0000256" key="3">
    <source>
        <dbReference type="ARBA" id="ARBA00022692"/>
    </source>
</evidence>
<evidence type="ECO:0000256" key="6">
    <source>
        <dbReference type="SAM" id="Phobius"/>
    </source>
</evidence>
<proteinExistence type="inferred from homology"/>
<feature type="transmembrane region" description="Helical" evidence="6">
    <location>
        <begin position="263"/>
        <end position="280"/>
    </location>
</feature>
<comment type="subcellular location">
    <subcellularLocation>
        <location evidence="1">Membrane</location>
        <topology evidence="1">Multi-pass membrane protein</topology>
    </subcellularLocation>
</comment>
<reference evidence="9" key="1">
    <citation type="submission" date="2016-10" db="EMBL/GenBank/DDBJ databases">
        <authorList>
            <person name="Varghese N."/>
            <person name="Submissions S."/>
        </authorList>
    </citation>
    <scope>NUCLEOTIDE SEQUENCE [LARGE SCALE GENOMIC DNA]</scope>
    <source>
        <strain evidence="9">M83</strain>
    </source>
</reference>
<feature type="transmembrane region" description="Helical" evidence="6">
    <location>
        <begin position="146"/>
        <end position="165"/>
    </location>
</feature>
<evidence type="ECO:0000256" key="1">
    <source>
        <dbReference type="ARBA" id="ARBA00004141"/>
    </source>
</evidence>
<keyword evidence="9" id="KW-1185">Reference proteome</keyword>
<protein>
    <submittedName>
        <fullName evidence="8">EamA domain-containing membrane protein RarD</fullName>
    </submittedName>
</protein>
<dbReference type="GO" id="GO:0016020">
    <property type="term" value="C:membrane"/>
    <property type="evidence" value="ECO:0007669"/>
    <property type="project" value="UniProtKB-SubCell"/>
</dbReference>
<sequence length="284" mass="31110">MNNRLKGIICIVISAFCFALMSAFVRLSGDLPSVEKAFFRNLIALTIVVVTIIVKKEKLHMKKSDGFVLFLRSLFGTIGLLCNFYAVDHLALADASMMQKLSPFFVIVLSAIILKEKCSPVQWMAVIGAFIGALFIIKPSGNFNNFPAVIAAIGGLGAGSAYTMVRILGKRKVTPDLIIMAFSGFSCLVCLPLMIISWKTMTLVQLLMLLLAGAAAAGGQFAITRAYIYAPAKQISVYDYSQIVFSAILGFIIFGQIPDGFSFLGYFIIIAMAVWMFIYNKRED</sequence>
<accession>A0A1H0A4K1</accession>
<dbReference type="Pfam" id="PF00892">
    <property type="entry name" value="EamA"/>
    <property type="match status" value="1"/>
</dbReference>
<feature type="transmembrane region" description="Helical" evidence="6">
    <location>
        <begin position="240"/>
        <end position="257"/>
    </location>
</feature>
<dbReference type="InterPro" id="IPR000620">
    <property type="entry name" value="EamA_dom"/>
</dbReference>
<name>A0A1H0A4K1_9FIRM</name>
<dbReference type="RefSeq" id="WP_242869350.1">
    <property type="nucleotide sequence ID" value="NZ_FNHZ01000010.1"/>
</dbReference>
<dbReference type="PANTHER" id="PTHR22911:SF6">
    <property type="entry name" value="SOLUTE CARRIER FAMILY 35 MEMBER G1"/>
    <property type="match status" value="1"/>
</dbReference>
<keyword evidence="3 6" id="KW-0812">Transmembrane</keyword>
<evidence type="ECO:0000313" key="9">
    <source>
        <dbReference type="Proteomes" id="UP000187651"/>
    </source>
</evidence>
<dbReference type="InterPro" id="IPR037185">
    <property type="entry name" value="EmrE-like"/>
</dbReference>
<dbReference type="PANTHER" id="PTHR22911">
    <property type="entry name" value="ACYL-MALONYL CONDENSING ENZYME-RELATED"/>
    <property type="match status" value="1"/>
</dbReference>
<keyword evidence="5 6" id="KW-0472">Membrane</keyword>
<feature type="transmembrane region" description="Helical" evidence="6">
    <location>
        <begin position="37"/>
        <end position="54"/>
    </location>
</feature>
<evidence type="ECO:0000259" key="7">
    <source>
        <dbReference type="Pfam" id="PF00892"/>
    </source>
</evidence>
<dbReference type="Gene3D" id="1.10.3730.20">
    <property type="match status" value="1"/>
</dbReference>
<comment type="similarity">
    <text evidence="2">Belongs to the EamA transporter family.</text>
</comment>
<dbReference type="SUPFAM" id="SSF103481">
    <property type="entry name" value="Multidrug resistance efflux transporter EmrE"/>
    <property type="match status" value="2"/>
</dbReference>
<organism evidence="8 9">
    <name type="scientific">Lachnospira pectinoschiza</name>
    <dbReference type="NCBI Taxonomy" id="28052"/>
    <lineage>
        <taxon>Bacteria</taxon>
        <taxon>Bacillati</taxon>
        <taxon>Bacillota</taxon>
        <taxon>Clostridia</taxon>
        <taxon>Lachnospirales</taxon>
        <taxon>Lachnospiraceae</taxon>
        <taxon>Lachnospira</taxon>
    </lineage>
</organism>
<keyword evidence="4 6" id="KW-1133">Transmembrane helix</keyword>
<evidence type="ECO:0000313" key="8">
    <source>
        <dbReference type="EMBL" id="SDN28470.1"/>
    </source>
</evidence>
<dbReference type="AlphaFoldDB" id="A0A1H0A4K1"/>
<feature type="domain" description="EamA" evidence="7">
    <location>
        <begin position="6"/>
        <end position="137"/>
    </location>
</feature>
<dbReference type="Proteomes" id="UP000187651">
    <property type="component" value="Unassembled WGS sequence"/>
</dbReference>
<feature type="transmembrane region" description="Helical" evidence="6">
    <location>
        <begin position="177"/>
        <end position="198"/>
    </location>
</feature>
<evidence type="ECO:0000256" key="4">
    <source>
        <dbReference type="ARBA" id="ARBA00022989"/>
    </source>
</evidence>
<feature type="transmembrane region" description="Helical" evidence="6">
    <location>
        <begin position="121"/>
        <end position="140"/>
    </location>
</feature>
<evidence type="ECO:0000256" key="2">
    <source>
        <dbReference type="ARBA" id="ARBA00007362"/>
    </source>
</evidence>
<feature type="transmembrane region" description="Helical" evidence="6">
    <location>
        <begin position="204"/>
        <end position="228"/>
    </location>
</feature>
<feature type="transmembrane region" description="Helical" evidence="6">
    <location>
        <begin position="66"/>
        <end position="86"/>
    </location>
</feature>